<proteinExistence type="predicted"/>
<organism evidence="2 3">
    <name type="scientific">Clostridium intestinale URNW</name>
    <dbReference type="NCBI Taxonomy" id="1294142"/>
    <lineage>
        <taxon>Bacteria</taxon>
        <taxon>Bacillati</taxon>
        <taxon>Bacillota</taxon>
        <taxon>Clostridia</taxon>
        <taxon>Eubacteriales</taxon>
        <taxon>Clostridiaceae</taxon>
        <taxon>Clostridium</taxon>
    </lineage>
</organism>
<dbReference type="InterPro" id="IPR016419">
    <property type="entry name" value="Prepilin_Pept-dep_B_prd"/>
</dbReference>
<dbReference type="STRING" id="1294142.CINTURNW_0273"/>
<evidence type="ECO:0000313" key="2">
    <source>
        <dbReference type="EMBL" id="ERK32326.1"/>
    </source>
</evidence>
<dbReference type="Pfam" id="PF07963">
    <property type="entry name" value="N_methyl"/>
    <property type="match status" value="1"/>
</dbReference>
<dbReference type="PATRIC" id="fig|1294142.3.peg.272"/>
<keyword evidence="1" id="KW-0472">Membrane</keyword>
<evidence type="ECO:0000313" key="3">
    <source>
        <dbReference type="Proteomes" id="UP000016721"/>
    </source>
</evidence>
<sequence length="200" mass="22490">MMNISLERKRKGVTLIELLLVLAISSIVLGTVYTFFLSNTRGINSSESKVYLQDQAQAILDTMGKDFMEARIIEDIISSSNTNVKAEKSSNISKVIIKPVSGNNIVYTVNNGTLQRAIEGSREKEVAKYIETINIETLDNKRFRVEEDRNEDGNEDIANEHRNSTKSVKITVKLKMKKGNKDYEYEASSNITFRNADVTG</sequence>
<dbReference type="EMBL" id="APJA01000004">
    <property type="protein sequence ID" value="ERK32326.1"/>
    <property type="molecule type" value="Genomic_DNA"/>
</dbReference>
<dbReference type="RefSeq" id="WP_021800360.1">
    <property type="nucleotide sequence ID" value="NZ_KI273145.1"/>
</dbReference>
<dbReference type="AlphaFoldDB" id="U2NTX0"/>
<dbReference type="HOGENOM" id="CLU_1364205_0_0_9"/>
<dbReference type="InterPro" id="IPR012902">
    <property type="entry name" value="N_methyl_site"/>
</dbReference>
<evidence type="ECO:0000256" key="1">
    <source>
        <dbReference type="SAM" id="Phobius"/>
    </source>
</evidence>
<protein>
    <submittedName>
        <fullName evidence="2">Prepilin peptidase-dependent</fullName>
    </submittedName>
</protein>
<dbReference type="PIRSF" id="PIRSF004525">
    <property type="entry name" value="Pilin_peptidase-dep_B_prd"/>
    <property type="match status" value="1"/>
</dbReference>
<keyword evidence="1" id="KW-1133">Transmembrane helix</keyword>
<dbReference type="Proteomes" id="UP000016721">
    <property type="component" value="Unassembled WGS sequence"/>
</dbReference>
<dbReference type="NCBIfam" id="TIGR02532">
    <property type="entry name" value="IV_pilin_GFxxxE"/>
    <property type="match status" value="1"/>
</dbReference>
<gene>
    <name evidence="2" type="ORF">CINTURNW_0273</name>
</gene>
<accession>U2NTX0</accession>
<keyword evidence="3" id="KW-1185">Reference proteome</keyword>
<comment type="caution">
    <text evidence="2">The sequence shown here is derived from an EMBL/GenBank/DDBJ whole genome shotgun (WGS) entry which is preliminary data.</text>
</comment>
<feature type="transmembrane region" description="Helical" evidence="1">
    <location>
        <begin position="12"/>
        <end position="36"/>
    </location>
</feature>
<name>U2NTX0_9CLOT</name>
<reference evidence="2 3" key="1">
    <citation type="journal article" date="2013" name="Genome Announc.">
        <title>Draft Genome Sequence of the Hydrogen- and Ethanol-Producing Bacterium Clostridium intestinale Strain URNW.</title>
        <authorList>
            <person name="Lal S."/>
            <person name="Ramachandran U."/>
            <person name="Zhang X."/>
            <person name="Sparling R."/>
            <person name="Levin D.B."/>
        </authorList>
    </citation>
    <scope>NUCLEOTIDE SEQUENCE [LARGE SCALE GENOMIC DNA]</scope>
    <source>
        <strain evidence="2 3">URNW</strain>
    </source>
</reference>
<dbReference type="PROSITE" id="PS00409">
    <property type="entry name" value="PROKAR_NTER_METHYL"/>
    <property type="match status" value="1"/>
</dbReference>
<keyword evidence="1" id="KW-0812">Transmembrane</keyword>